<evidence type="ECO:0008006" key="5">
    <source>
        <dbReference type="Google" id="ProtNLM"/>
    </source>
</evidence>
<evidence type="ECO:0000256" key="1">
    <source>
        <dbReference type="ARBA" id="ARBA00023172"/>
    </source>
</evidence>
<gene>
    <name evidence="3" type="ORF">K8W24_10240</name>
</gene>
<organism evidence="3 4">
    <name type="scientific">Brachybacterium paraconglomeratum</name>
    <dbReference type="NCBI Taxonomy" id="173362"/>
    <lineage>
        <taxon>Bacteria</taxon>
        <taxon>Bacillati</taxon>
        <taxon>Actinomycetota</taxon>
        <taxon>Actinomycetes</taxon>
        <taxon>Micrococcales</taxon>
        <taxon>Dermabacteraceae</taxon>
        <taxon>Brachybacterium</taxon>
    </lineage>
</organism>
<dbReference type="GO" id="GO:0015074">
    <property type="term" value="P:DNA integration"/>
    <property type="evidence" value="ECO:0007669"/>
    <property type="project" value="InterPro"/>
</dbReference>
<comment type="caution">
    <text evidence="3">The sequence shown here is derived from an EMBL/GenBank/DDBJ whole genome shotgun (WGS) entry which is preliminary data.</text>
</comment>
<dbReference type="InterPro" id="IPR013762">
    <property type="entry name" value="Integrase-like_cat_sf"/>
</dbReference>
<reference evidence="3" key="1">
    <citation type="journal article" date="2021" name="PeerJ">
        <title>Extensive microbial diversity within the chicken gut microbiome revealed by metagenomics and culture.</title>
        <authorList>
            <person name="Gilroy R."/>
            <person name="Ravi A."/>
            <person name="Getino M."/>
            <person name="Pursley I."/>
            <person name="Horton D.L."/>
            <person name="Alikhan N.F."/>
            <person name="Baker D."/>
            <person name="Gharbi K."/>
            <person name="Hall N."/>
            <person name="Watson M."/>
            <person name="Adriaenssens E.M."/>
            <person name="Foster-Nyarko E."/>
            <person name="Jarju S."/>
            <person name="Secka A."/>
            <person name="Antonio M."/>
            <person name="Oren A."/>
            <person name="Chaudhuri R.R."/>
            <person name="La Ragione R."/>
            <person name="Hildebrand F."/>
            <person name="Pallen M.J."/>
        </authorList>
    </citation>
    <scope>NUCLEOTIDE SEQUENCE</scope>
    <source>
        <strain evidence="3">1647</strain>
    </source>
</reference>
<sequence>MEAEPPELTFNGQVVRSKGVGLEWTPVLKSAISHRTILLTDAAVAEMRRRLKLLAARRDAEVATAADVVFVFPTPRRHGVPDHDAMKKSLRRSFDAAGHPEMTLHSIRRMVERRLEEAGLSRMDRESIMGHTVQVAERHYSTHGVPERGLEALRRPGATQDAKSKL</sequence>
<feature type="region of interest" description="Disordered" evidence="2">
    <location>
        <begin position="139"/>
        <end position="166"/>
    </location>
</feature>
<evidence type="ECO:0000313" key="3">
    <source>
        <dbReference type="EMBL" id="HJF50160.1"/>
    </source>
</evidence>
<proteinExistence type="predicted"/>
<protein>
    <recommendedName>
        <fullName evidence="5">Tyr recombinase domain-containing protein</fullName>
    </recommendedName>
</protein>
<evidence type="ECO:0000313" key="4">
    <source>
        <dbReference type="Proteomes" id="UP000775129"/>
    </source>
</evidence>
<dbReference type="Gene3D" id="1.10.443.10">
    <property type="entry name" value="Intergrase catalytic core"/>
    <property type="match status" value="1"/>
</dbReference>
<keyword evidence="1" id="KW-0233">DNA recombination</keyword>
<dbReference type="SUPFAM" id="SSF56349">
    <property type="entry name" value="DNA breaking-rejoining enzymes"/>
    <property type="match status" value="1"/>
</dbReference>
<reference evidence="3" key="2">
    <citation type="submission" date="2021-09" db="EMBL/GenBank/DDBJ databases">
        <authorList>
            <person name="Gilroy R."/>
        </authorList>
    </citation>
    <scope>NUCLEOTIDE SEQUENCE</scope>
    <source>
        <strain evidence="3">1647</strain>
    </source>
</reference>
<feature type="compositionally biased region" description="Basic and acidic residues" evidence="2">
    <location>
        <begin position="139"/>
        <end position="154"/>
    </location>
</feature>
<accession>A0A921GNR6</accession>
<dbReference type="InterPro" id="IPR011010">
    <property type="entry name" value="DNA_brk_join_enz"/>
</dbReference>
<dbReference type="GO" id="GO:0003677">
    <property type="term" value="F:DNA binding"/>
    <property type="evidence" value="ECO:0007669"/>
    <property type="project" value="InterPro"/>
</dbReference>
<dbReference type="Proteomes" id="UP000775129">
    <property type="component" value="Unassembled WGS sequence"/>
</dbReference>
<dbReference type="EMBL" id="DYWO01000307">
    <property type="protein sequence ID" value="HJF50160.1"/>
    <property type="molecule type" value="Genomic_DNA"/>
</dbReference>
<evidence type="ECO:0000256" key="2">
    <source>
        <dbReference type="SAM" id="MobiDB-lite"/>
    </source>
</evidence>
<name>A0A921GNR6_9MICO</name>
<dbReference type="AlphaFoldDB" id="A0A921GNR6"/>
<dbReference type="GO" id="GO:0006310">
    <property type="term" value="P:DNA recombination"/>
    <property type="evidence" value="ECO:0007669"/>
    <property type="project" value="UniProtKB-KW"/>
</dbReference>